<organism evidence="1 2">
    <name type="scientific">Caerostris extrusa</name>
    <name type="common">Bark spider</name>
    <name type="synonym">Caerostris bankana</name>
    <dbReference type="NCBI Taxonomy" id="172846"/>
    <lineage>
        <taxon>Eukaryota</taxon>
        <taxon>Metazoa</taxon>
        <taxon>Ecdysozoa</taxon>
        <taxon>Arthropoda</taxon>
        <taxon>Chelicerata</taxon>
        <taxon>Arachnida</taxon>
        <taxon>Araneae</taxon>
        <taxon>Araneomorphae</taxon>
        <taxon>Entelegynae</taxon>
        <taxon>Araneoidea</taxon>
        <taxon>Araneidae</taxon>
        <taxon>Caerostris</taxon>
    </lineage>
</organism>
<keyword evidence="2" id="KW-1185">Reference proteome</keyword>
<protein>
    <submittedName>
        <fullName evidence="1">Uncharacterized protein</fullName>
    </submittedName>
</protein>
<evidence type="ECO:0000313" key="2">
    <source>
        <dbReference type="Proteomes" id="UP001054945"/>
    </source>
</evidence>
<comment type="caution">
    <text evidence="1">The sequence shown here is derived from an EMBL/GenBank/DDBJ whole genome shotgun (WGS) entry which is preliminary data.</text>
</comment>
<evidence type="ECO:0000313" key="1">
    <source>
        <dbReference type="EMBL" id="GIX79265.1"/>
    </source>
</evidence>
<gene>
    <name evidence="1" type="ORF">CEXT_714211</name>
</gene>
<name>A0AAV4N612_CAEEX</name>
<reference evidence="1 2" key="1">
    <citation type="submission" date="2021-06" db="EMBL/GenBank/DDBJ databases">
        <title>Caerostris extrusa draft genome.</title>
        <authorList>
            <person name="Kono N."/>
            <person name="Arakawa K."/>
        </authorList>
    </citation>
    <scope>NUCLEOTIDE SEQUENCE [LARGE SCALE GENOMIC DNA]</scope>
</reference>
<sequence length="71" mass="7662">MQISEGVEESAICGRRHLFRIEVTLPEIRAPAAAYACQRAGRAKSQLGLLLCTSVAPACLKICISLGCRLF</sequence>
<dbReference type="EMBL" id="BPLR01020477">
    <property type="protein sequence ID" value="GIX79265.1"/>
    <property type="molecule type" value="Genomic_DNA"/>
</dbReference>
<dbReference type="AlphaFoldDB" id="A0AAV4N612"/>
<accession>A0AAV4N612</accession>
<dbReference type="Proteomes" id="UP001054945">
    <property type="component" value="Unassembled WGS sequence"/>
</dbReference>
<proteinExistence type="predicted"/>